<evidence type="ECO:0000256" key="10">
    <source>
        <dbReference type="PROSITE-ProRule" id="PRU01360"/>
    </source>
</evidence>
<keyword evidence="5 10" id="KW-0812">Transmembrane</keyword>
<dbReference type="PROSITE" id="PS52016">
    <property type="entry name" value="TONB_DEPENDENT_REC_3"/>
    <property type="match status" value="1"/>
</dbReference>
<dbReference type="InterPro" id="IPR039426">
    <property type="entry name" value="TonB-dep_rcpt-like"/>
</dbReference>
<organism evidence="14 15">
    <name type="scientific">Pedobacter ginsengisoli</name>
    <dbReference type="NCBI Taxonomy" id="363852"/>
    <lineage>
        <taxon>Bacteria</taxon>
        <taxon>Pseudomonadati</taxon>
        <taxon>Bacteroidota</taxon>
        <taxon>Sphingobacteriia</taxon>
        <taxon>Sphingobacteriales</taxon>
        <taxon>Sphingobacteriaceae</taxon>
        <taxon>Pedobacter</taxon>
    </lineage>
</organism>
<evidence type="ECO:0000256" key="1">
    <source>
        <dbReference type="ARBA" id="ARBA00004571"/>
    </source>
</evidence>
<dbReference type="InterPro" id="IPR023997">
    <property type="entry name" value="TonB-dep_OMP_SusC/RagA_CS"/>
</dbReference>
<keyword evidence="3 10" id="KW-1134">Transmembrane beta strand</keyword>
<keyword evidence="9 10" id="KW-0998">Cell outer membrane</keyword>
<evidence type="ECO:0000256" key="4">
    <source>
        <dbReference type="ARBA" id="ARBA00022496"/>
    </source>
</evidence>
<dbReference type="NCBIfam" id="TIGR04056">
    <property type="entry name" value="OMP_RagA_SusC"/>
    <property type="match status" value="1"/>
</dbReference>
<dbReference type="Gene3D" id="2.170.130.10">
    <property type="entry name" value="TonB-dependent receptor, plug domain"/>
    <property type="match status" value="1"/>
</dbReference>
<proteinExistence type="inferred from homology"/>
<sequence length="1034" mass="114022">MMKTMRYVLIFCFLMIATNVHSQTKVTLKLESVSFDRVINEIQNQTSYRFVFSERKIPSKKITINVKNEETFKVLDQIFMNTDYNYKLLSNNLIVIKSRLTEDDDIDSIMTLNEVIVTALNIKKENRKIGYSVSTIDGPLLTKARESNLAMALEGLVAGLNVSGVNGGPGSSARILLRGAASKDAGPPLFIINGIPIDNTQRGSANEYGGVDYGDGISNINPDDVETITVLKGSSASALYGARAANGVIIITIKSGKKRSGNSIEYNSNFSFDSPVNNTDYQYIYGQGNQNLRPQNIAGAIATGILSWGEKMDGQPSVQINGESHPYQPVKDNIKKFYRTAPAFTNTISVNGGSGKSTYHASASILDYQSILKNSYLNRKTSNIFASYDLTKKLTLTLNGNYIYERGKNRSYLSDGPINANYGINAIATSADQASLAPGYDAITGAETRWNADEYKTNPYFTINKKEDNATRDRFISSALIKYNLKSWLFLQGRIGYDISNDHILSIIPTGTAFSINGQGGINALNQSKTSELNTDILFSGNRDITKDLNIDVSAGASFRNGRTQLHELTGTQFIIPYLYTVDNLSAVNRRNTLSRIVTQSAYYTVDLDFKKFLTISSTGRYDVYSTLPRNNRGIFVPSVSGSFIFSNFLKLKGLDFGKIRTSFAQTSGEPAVPYTTQVYYSSDRSINGVPLGNFSRDLPNYNLKPFTLNEFETGINLRLFGNKVDFDFTYFYRITNKEIINAGQSVTTGFTSAYVNLGKTRNTGIETSIQTNLITNENFSWKAGINASHINNLLISIDGISSYAFGGTYRPLNANTALVVGKSITQIMAYDYQYDKNGNIIIGSDGVPKRGELKPMGSVLPSYYGGFSNNFHYKNFNLSFLIDYKFGNKILSATENFSYTLGLNKATLNGRETGIVAKGVYENGETNTTNVAAYNYYPALATNISALSVLNGSFIKLRQVVLGYTFSSKALNKTPFRNISIDLISRNLLTILKYTKNIDPESQFSPSLAYAGIEGASLPATRTFGINLNLKFK</sequence>
<dbReference type="KEGG" id="pgs:CPT03_09500"/>
<dbReference type="Pfam" id="PF00593">
    <property type="entry name" value="TonB_dep_Rec_b-barrel"/>
    <property type="match status" value="1"/>
</dbReference>
<evidence type="ECO:0000256" key="2">
    <source>
        <dbReference type="ARBA" id="ARBA00022448"/>
    </source>
</evidence>
<dbReference type="EMBL" id="CP024091">
    <property type="protein sequence ID" value="ATP56692.1"/>
    <property type="molecule type" value="Genomic_DNA"/>
</dbReference>
<reference evidence="14 15" key="1">
    <citation type="submission" date="2017-10" db="EMBL/GenBank/DDBJ databases">
        <title>Whole genome of Pedobacter ginsengisoli T01R-27 isolated from tomato rhizosphere.</title>
        <authorList>
            <person name="Weon H.-Y."/>
            <person name="Lee S.A."/>
            <person name="Sang M.K."/>
            <person name="Song J."/>
        </authorList>
    </citation>
    <scope>NUCLEOTIDE SEQUENCE [LARGE SCALE GENOMIC DNA]</scope>
    <source>
        <strain evidence="14 15">T01R-27</strain>
    </source>
</reference>
<dbReference type="InterPro" id="IPR036942">
    <property type="entry name" value="Beta-barrel_TonB_sf"/>
</dbReference>
<dbReference type="InterPro" id="IPR037066">
    <property type="entry name" value="Plug_dom_sf"/>
</dbReference>
<feature type="chain" id="PRO_5013547847" evidence="12">
    <location>
        <begin position="23"/>
        <end position="1034"/>
    </location>
</feature>
<evidence type="ECO:0000256" key="8">
    <source>
        <dbReference type="ARBA" id="ARBA00023136"/>
    </source>
</evidence>
<dbReference type="OrthoDB" id="9768177at2"/>
<evidence type="ECO:0000313" key="15">
    <source>
        <dbReference type="Proteomes" id="UP000223749"/>
    </source>
</evidence>
<evidence type="ECO:0000256" key="9">
    <source>
        <dbReference type="ARBA" id="ARBA00023237"/>
    </source>
</evidence>
<evidence type="ECO:0000256" key="5">
    <source>
        <dbReference type="ARBA" id="ARBA00022692"/>
    </source>
</evidence>
<keyword evidence="8 10" id="KW-0472">Membrane</keyword>
<dbReference type="SMART" id="SM00965">
    <property type="entry name" value="STN"/>
    <property type="match status" value="1"/>
</dbReference>
<dbReference type="AlphaFoldDB" id="A0A2D1U521"/>
<dbReference type="Proteomes" id="UP000223749">
    <property type="component" value="Chromosome"/>
</dbReference>
<comment type="subcellular location">
    <subcellularLocation>
        <location evidence="1 10">Cell outer membrane</location>
        <topology evidence="1 10">Multi-pass membrane protein</topology>
    </subcellularLocation>
</comment>
<keyword evidence="4" id="KW-0410">Iron transport</keyword>
<keyword evidence="2 10" id="KW-0813">Transport</keyword>
<feature type="domain" description="Secretin/TonB short N-terminal" evidence="13">
    <location>
        <begin position="48"/>
        <end position="99"/>
    </location>
</feature>
<dbReference type="Pfam" id="PF07660">
    <property type="entry name" value="STN"/>
    <property type="match status" value="1"/>
</dbReference>
<dbReference type="InterPro" id="IPR023996">
    <property type="entry name" value="TonB-dep_OMP_SusC/RagA"/>
</dbReference>
<keyword evidence="12" id="KW-0732">Signal</keyword>
<evidence type="ECO:0000256" key="7">
    <source>
        <dbReference type="ARBA" id="ARBA00023077"/>
    </source>
</evidence>
<keyword evidence="6" id="KW-0408">Iron</keyword>
<dbReference type="Pfam" id="PF07715">
    <property type="entry name" value="Plug"/>
    <property type="match status" value="1"/>
</dbReference>
<evidence type="ECO:0000259" key="13">
    <source>
        <dbReference type="SMART" id="SM00965"/>
    </source>
</evidence>
<keyword evidence="15" id="KW-1185">Reference proteome</keyword>
<evidence type="ECO:0000256" key="6">
    <source>
        <dbReference type="ARBA" id="ARBA00023004"/>
    </source>
</evidence>
<protein>
    <submittedName>
        <fullName evidence="14">SusC/RagA family TonB-linked outer membrane protein</fullName>
    </submittedName>
</protein>
<evidence type="ECO:0000256" key="12">
    <source>
        <dbReference type="SAM" id="SignalP"/>
    </source>
</evidence>
<dbReference type="GO" id="GO:0006826">
    <property type="term" value="P:iron ion transport"/>
    <property type="evidence" value="ECO:0007669"/>
    <property type="project" value="UniProtKB-KW"/>
</dbReference>
<accession>A0A2D1U521</accession>
<feature type="signal peptide" evidence="12">
    <location>
        <begin position="1"/>
        <end position="22"/>
    </location>
</feature>
<keyword evidence="4" id="KW-0406">Ion transport</keyword>
<evidence type="ECO:0000256" key="3">
    <source>
        <dbReference type="ARBA" id="ARBA00022452"/>
    </source>
</evidence>
<comment type="similarity">
    <text evidence="10 11">Belongs to the TonB-dependent receptor family.</text>
</comment>
<dbReference type="InterPro" id="IPR000531">
    <property type="entry name" value="Beta-barrel_TonB"/>
</dbReference>
<dbReference type="SUPFAM" id="SSF56935">
    <property type="entry name" value="Porins"/>
    <property type="match status" value="1"/>
</dbReference>
<evidence type="ECO:0000313" key="14">
    <source>
        <dbReference type="EMBL" id="ATP56692.1"/>
    </source>
</evidence>
<dbReference type="InterPro" id="IPR011662">
    <property type="entry name" value="Secretin/TonB_short_N"/>
</dbReference>
<dbReference type="GO" id="GO:0009279">
    <property type="term" value="C:cell outer membrane"/>
    <property type="evidence" value="ECO:0007669"/>
    <property type="project" value="UniProtKB-SubCell"/>
</dbReference>
<dbReference type="InterPro" id="IPR012910">
    <property type="entry name" value="Plug_dom"/>
</dbReference>
<gene>
    <name evidence="14" type="ORF">CPT03_09500</name>
</gene>
<evidence type="ECO:0000256" key="11">
    <source>
        <dbReference type="RuleBase" id="RU003357"/>
    </source>
</evidence>
<dbReference type="NCBIfam" id="TIGR04057">
    <property type="entry name" value="SusC_RagA_signa"/>
    <property type="match status" value="1"/>
</dbReference>
<name>A0A2D1U521_9SPHI</name>
<dbReference type="Gene3D" id="2.40.170.20">
    <property type="entry name" value="TonB-dependent receptor, beta-barrel domain"/>
    <property type="match status" value="1"/>
</dbReference>
<keyword evidence="7 11" id="KW-0798">TonB box</keyword>